<evidence type="ECO:0000313" key="2">
    <source>
        <dbReference type="Proteomes" id="UP000254958"/>
    </source>
</evidence>
<keyword evidence="2" id="KW-1185">Reference proteome</keyword>
<comment type="caution">
    <text evidence="1">The sequence shown here is derived from an EMBL/GenBank/DDBJ whole genome shotgun (WGS) entry which is preliminary data.</text>
</comment>
<organism evidence="1 2">
    <name type="scientific">Gluconacetobacter liquefaciens</name>
    <name type="common">Acetobacter liquefaciens</name>
    <dbReference type="NCBI Taxonomy" id="89584"/>
    <lineage>
        <taxon>Bacteria</taxon>
        <taxon>Pseudomonadati</taxon>
        <taxon>Pseudomonadota</taxon>
        <taxon>Alphaproteobacteria</taxon>
        <taxon>Acetobacterales</taxon>
        <taxon>Acetobacteraceae</taxon>
        <taxon>Gluconacetobacter</taxon>
    </lineage>
</organism>
<dbReference type="AlphaFoldDB" id="A0A370GAE8"/>
<gene>
    <name evidence="1" type="ORF">C7453_102222</name>
</gene>
<dbReference type="EMBL" id="QQAW01000002">
    <property type="protein sequence ID" value="RDI39434.1"/>
    <property type="molecule type" value="Genomic_DNA"/>
</dbReference>
<dbReference type="Proteomes" id="UP000254958">
    <property type="component" value="Unassembled WGS sequence"/>
</dbReference>
<protein>
    <submittedName>
        <fullName evidence="1">Uncharacterized protein</fullName>
    </submittedName>
</protein>
<sequence>MPDTGSWKPIVTLYFCKVFTDSNFQLKKLYILPGRAGHTWVQPALYQP</sequence>
<evidence type="ECO:0000313" key="1">
    <source>
        <dbReference type="EMBL" id="RDI39434.1"/>
    </source>
</evidence>
<proteinExistence type="predicted"/>
<accession>A0A370GAE8</accession>
<name>A0A370GAE8_GLULI</name>
<reference evidence="1 2" key="1">
    <citation type="submission" date="2018-07" db="EMBL/GenBank/DDBJ databases">
        <title>Genomic Encyclopedia of Type Strains, Phase IV (KMG-IV): sequencing the most valuable type-strain genomes for metagenomic binning, comparative biology and taxonomic classification.</title>
        <authorList>
            <person name="Goeker M."/>
        </authorList>
    </citation>
    <scope>NUCLEOTIDE SEQUENCE [LARGE SCALE GENOMIC DNA]</scope>
    <source>
        <strain evidence="1 2">DSM 5603</strain>
    </source>
</reference>